<evidence type="ECO:0000313" key="2">
    <source>
        <dbReference type="EMBL" id="KAH3783488.1"/>
    </source>
</evidence>
<evidence type="ECO:0000256" key="1">
    <source>
        <dbReference type="SAM" id="MobiDB-lite"/>
    </source>
</evidence>
<feature type="region of interest" description="Disordered" evidence="1">
    <location>
        <begin position="1"/>
        <end position="31"/>
    </location>
</feature>
<name>A0A9D4EPP9_DREPO</name>
<dbReference type="EMBL" id="JAIWYP010000008">
    <property type="protein sequence ID" value="KAH3783488.1"/>
    <property type="molecule type" value="Genomic_DNA"/>
</dbReference>
<dbReference type="Proteomes" id="UP000828390">
    <property type="component" value="Unassembled WGS sequence"/>
</dbReference>
<evidence type="ECO:0000313" key="3">
    <source>
        <dbReference type="Proteomes" id="UP000828390"/>
    </source>
</evidence>
<comment type="caution">
    <text evidence="2">The sequence shown here is derived from an EMBL/GenBank/DDBJ whole genome shotgun (WGS) entry which is preliminary data.</text>
</comment>
<accession>A0A9D4EPP9</accession>
<sequence>MGFDGETQKKRDFASRLHQNKVGKNMTDGECTADLSGLFQQQQQQQRQQHTSGPVTQGLVVSSIYQVHRSHPIRHASHL</sequence>
<keyword evidence="3" id="KW-1185">Reference proteome</keyword>
<reference evidence="2" key="2">
    <citation type="submission" date="2020-11" db="EMBL/GenBank/DDBJ databases">
        <authorList>
            <person name="McCartney M.A."/>
            <person name="Auch B."/>
            <person name="Kono T."/>
            <person name="Mallez S."/>
            <person name="Becker A."/>
            <person name="Gohl D.M."/>
            <person name="Silverstein K.A.T."/>
            <person name="Koren S."/>
            <person name="Bechman K.B."/>
            <person name="Herman A."/>
            <person name="Abrahante J.E."/>
            <person name="Garbe J."/>
        </authorList>
    </citation>
    <scope>NUCLEOTIDE SEQUENCE</scope>
    <source>
        <strain evidence="2">Duluth1</strain>
        <tissue evidence="2">Whole animal</tissue>
    </source>
</reference>
<protein>
    <submittedName>
        <fullName evidence="2">Uncharacterized protein</fullName>
    </submittedName>
</protein>
<reference evidence="2" key="1">
    <citation type="journal article" date="2019" name="bioRxiv">
        <title>The Genome of the Zebra Mussel, Dreissena polymorpha: A Resource for Invasive Species Research.</title>
        <authorList>
            <person name="McCartney M.A."/>
            <person name="Auch B."/>
            <person name="Kono T."/>
            <person name="Mallez S."/>
            <person name="Zhang Y."/>
            <person name="Obille A."/>
            <person name="Becker A."/>
            <person name="Abrahante J.E."/>
            <person name="Garbe J."/>
            <person name="Badalamenti J.P."/>
            <person name="Herman A."/>
            <person name="Mangelson H."/>
            <person name="Liachko I."/>
            <person name="Sullivan S."/>
            <person name="Sone E.D."/>
            <person name="Koren S."/>
            <person name="Silverstein K.A.T."/>
            <person name="Beckman K.B."/>
            <person name="Gohl D.M."/>
        </authorList>
    </citation>
    <scope>NUCLEOTIDE SEQUENCE</scope>
    <source>
        <strain evidence="2">Duluth1</strain>
        <tissue evidence="2">Whole animal</tissue>
    </source>
</reference>
<organism evidence="2 3">
    <name type="scientific">Dreissena polymorpha</name>
    <name type="common">Zebra mussel</name>
    <name type="synonym">Mytilus polymorpha</name>
    <dbReference type="NCBI Taxonomy" id="45954"/>
    <lineage>
        <taxon>Eukaryota</taxon>
        <taxon>Metazoa</taxon>
        <taxon>Spiralia</taxon>
        <taxon>Lophotrochozoa</taxon>
        <taxon>Mollusca</taxon>
        <taxon>Bivalvia</taxon>
        <taxon>Autobranchia</taxon>
        <taxon>Heteroconchia</taxon>
        <taxon>Euheterodonta</taxon>
        <taxon>Imparidentia</taxon>
        <taxon>Neoheterodontei</taxon>
        <taxon>Myida</taxon>
        <taxon>Dreissenoidea</taxon>
        <taxon>Dreissenidae</taxon>
        <taxon>Dreissena</taxon>
    </lineage>
</organism>
<proteinExistence type="predicted"/>
<gene>
    <name evidence="2" type="ORF">DPMN_161426</name>
</gene>
<feature type="compositionally biased region" description="Basic and acidic residues" evidence="1">
    <location>
        <begin position="1"/>
        <end position="15"/>
    </location>
</feature>
<dbReference type="AlphaFoldDB" id="A0A9D4EPP9"/>